<dbReference type="PROSITE" id="PS50262">
    <property type="entry name" value="G_PROTEIN_RECEP_F1_2"/>
    <property type="match status" value="1"/>
</dbReference>
<keyword evidence="2 6" id="KW-0812">Transmembrane</keyword>
<name>A0AAV5UU21_9BILA</name>
<dbReference type="Proteomes" id="UP001432322">
    <property type="component" value="Unassembled WGS sequence"/>
</dbReference>
<feature type="region of interest" description="Disordered" evidence="5">
    <location>
        <begin position="464"/>
        <end position="485"/>
    </location>
</feature>
<keyword evidence="9" id="KW-1185">Reference proteome</keyword>
<evidence type="ECO:0000256" key="4">
    <source>
        <dbReference type="ARBA" id="ARBA00023136"/>
    </source>
</evidence>
<evidence type="ECO:0000256" key="2">
    <source>
        <dbReference type="ARBA" id="ARBA00022692"/>
    </source>
</evidence>
<feature type="transmembrane region" description="Helical" evidence="6">
    <location>
        <begin position="367"/>
        <end position="391"/>
    </location>
</feature>
<dbReference type="EMBL" id="BTSY01000001">
    <property type="protein sequence ID" value="GMT10586.1"/>
    <property type="molecule type" value="Genomic_DNA"/>
</dbReference>
<evidence type="ECO:0000313" key="9">
    <source>
        <dbReference type="Proteomes" id="UP001432322"/>
    </source>
</evidence>
<evidence type="ECO:0000256" key="5">
    <source>
        <dbReference type="SAM" id="MobiDB-lite"/>
    </source>
</evidence>
<feature type="transmembrane region" description="Helical" evidence="6">
    <location>
        <begin position="334"/>
        <end position="355"/>
    </location>
</feature>
<protein>
    <recommendedName>
        <fullName evidence="7">G-protein coupled receptors family 1 profile domain-containing protein</fullName>
    </recommendedName>
</protein>
<evidence type="ECO:0000256" key="6">
    <source>
        <dbReference type="SAM" id="Phobius"/>
    </source>
</evidence>
<organism evidence="8 9">
    <name type="scientific">Pristionchus fissidentatus</name>
    <dbReference type="NCBI Taxonomy" id="1538716"/>
    <lineage>
        <taxon>Eukaryota</taxon>
        <taxon>Metazoa</taxon>
        <taxon>Ecdysozoa</taxon>
        <taxon>Nematoda</taxon>
        <taxon>Chromadorea</taxon>
        <taxon>Rhabditida</taxon>
        <taxon>Rhabditina</taxon>
        <taxon>Diplogasteromorpha</taxon>
        <taxon>Diplogasteroidea</taxon>
        <taxon>Neodiplogasteridae</taxon>
        <taxon>Pristionchus</taxon>
    </lineage>
</organism>
<reference evidence="8" key="1">
    <citation type="submission" date="2023-10" db="EMBL/GenBank/DDBJ databases">
        <title>Genome assembly of Pristionchus species.</title>
        <authorList>
            <person name="Yoshida K."/>
            <person name="Sommer R.J."/>
        </authorList>
    </citation>
    <scope>NUCLEOTIDE SEQUENCE</scope>
    <source>
        <strain evidence="8">RS5133</strain>
    </source>
</reference>
<proteinExistence type="predicted"/>
<evidence type="ECO:0000256" key="1">
    <source>
        <dbReference type="ARBA" id="ARBA00004370"/>
    </source>
</evidence>
<accession>A0AAV5UU21</accession>
<feature type="transmembrane region" description="Helical" evidence="6">
    <location>
        <begin position="277"/>
        <end position="295"/>
    </location>
</feature>
<dbReference type="PANTHER" id="PTHR46709">
    <property type="entry name" value="PROTEIN CBG23488-RELATED"/>
    <property type="match status" value="1"/>
</dbReference>
<comment type="subcellular location">
    <subcellularLocation>
        <location evidence="1">Membrane</location>
    </subcellularLocation>
</comment>
<feature type="transmembrane region" description="Helical" evidence="6">
    <location>
        <begin position="86"/>
        <end position="111"/>
    </location>
</feature>
<feature type="compositionally biased region" description="Acidic residues" evidence="5">
    <location>
        <begin position="470"/>
        <end position="485"/>
    </location>
</feature>
<keyword evidence="4 6" id="KW-0472">Membrane</keyword>
<dbReference type="Gene3D" id="1.20.1070.10">
    <property type="entry name" value="Rhodopsin 7-helix transmembrane proteins"/>
    <property type="match status" value="2"/>
</dbReference>
<feature type="transmembrane region" description="Helical" evidence="6">
    <location>
        <begin position="211"/>
        <end position="227"/>
    </location>
</feature>
<comment type="caution">
    <text evidence="8">The sequence shown here is derived from an EMBL/GenBank/DDBJ whole genome shotgun (WGS) entry which is preliminary data.</text>
</comment>
<dbReference type="SUPFAM" id="SSF81321">
    <property type="entry name" value="Family A G protein-coupled receptor-like"/>
    <property type="match status" value="2"/>
</dbReference>
<dbReference type="AlphaFoldDB" id="A0AAV5UU21"/>
<evidence type="ECO:0000259" key="7">
    <source>
        <dbReference type="PROSITE" id="PS50262"/>
    </source>
</evidence>
<dbReference type="InterPro" id="IPR017452">
    <property type="entry name" value="GPCR_Rhodpsn_7TM"/>
</dbReference>
<dbReference type="PANTHER" id="PTHR46709:SF6">
    <property type="entry name" value="G-PROTEIN COUPLED RECEPTORS FAMILY 1 PROFILE DOMAIN-CONTAINING PROTEIN"/>
    <property type="match status" value="1"/>
</dbReference>
<feature type="non-terminal residue" evidence="8">
    <location>
        <position position="1"/>
    </location>
</feature>
<evidence type="ECO:0000313" key="8">
    <source>
        <dbReference type="EMBL" id="GMT10586.1"/>
    </source>
</evidence>
<sequence>FQGTDLVDVKIWLIGVAGVLICILCIILNSFFSIVFWTNKAIRMTPVFYFGILAAIDIVMAFNYIIVMAVPVYMDYFVSLPIYHLFLSYFRVMLTESAIVMFLSMLLIVAATTERLLRTFHSRNIIRVRNIEVLLSSHHVLTARSAPLSCTPRTTPVAHYRIPRLFDRCLSAPYSRNVMADQFNVLSVFLQHHQQPAYVRKIRQVRKYLEQHRPLVCIWCVTVSILYKSCHFFEVSYTEKVNCTGFAKYEITPTDLSSDENYRFYWMFLTRNIVDRIAPFFVLVIMNILIIGALHKEYRRMAEPKMSVAEPNGLQRMNTTNKPSRSSLRDATRALISLVTTYLISQTLQVILTFWETFDKGTLEDNVVLYSYLNDVMSFMPMIAGCIRYPVYCACNKSIRRSSIELLRKIKSCFSSEYYVPIEKIEAMETQMSNNVPIDTKVNGMNGHTVCEKLPSTAISSRMGVASSEDLSDPLTDDSEHEWQL</sequence>
<feature type="domain" description="G-protein coupled receptors family 1 profile" evidence="7">
    <location>
        <begin position="28"/>
        <end position="392"/>
    </location>
</feature>
<feature type="transmembrane region" description="Helical" evidence="6">
    <location>
        <begin position="12"/>
        <end position="36"/>
    </location>
</feature>
<evidence type="ECO:0000256" key="3">
    <source>
        <dbReference type="ARBA" id="ARBA00022989"/>
    </source>
</evidence>
<dbReference type="GO" id="GO:0016020">
    <property type="term" value="C:membrane"/>
    <property type="evidence" value="ECO:0007669"/>
    <property type="project" value="UniProtKB-SubCell"/>
</dbReference>
<feature type="transmembrane region" description="Helical" evidence="6">
    <location>
        <begin position="48"/>
        <end position="74"/>
    </location>
</feature>
<gene>
    <name evidence="8" type="ORF">PFISCL1PPCAC_1883</name>
</gene>
<keyword evidence="3 6" id="KW-1133">Transmembrane helix</keyword>